<dbReference type="GeneID" id="113208186"/>
<dbReference type="PANTHER" id="PTHR33939:SF1">
    <property type="entry name" value="DUF4371 DOMAIN-CONTAINING PROTEIN"/>
    <property type="match status" value="1"/>
</dbReference>
<dbReference type="InterPro" id="IPR003653">
    <property type="entry name" value="Peptidase_C48_C"/>
</dbReference>
<dbReference type="RefSeq" id="XP_052121732.1">
    <property type="nucleotide sequence ID" value="XM_052265772.1"/>
</dbReference>
<dbReference type="OrthoDB" id="6743133at2759"/>
<evidence type="ECO:0000256" key="4">
    <source>
        <dbReference type="SAM" id="MobiDB-lite"/>
    </source>
</evidence>
<dbReference type="AlphaFoldDB" id="A0A9C6U155"/>
<dbReference type="GO" id="GO:0003676">
    <property type="term" value="F:nucleic acid binding"/>
    <property type="evidence" value="ECO:0007669"/>
    <property type="project" value="InterPro"/>
</dbReference>
<dbReference type="GO" id="GO:0006508">
    <property type="term" value="P:proteolysis"/>
    <property type="evidence" value="ECO:0007669"/>
    <property type="project" value="UniProtKB-KW"/>
</dbReference>
<comment type="similarity">
    <text evidence="1">Belongs to the peptidase C48 family.</text>
</comment>
<protein>
    <submittedName>
        <fullName evidence="8">Uncharacterized protein LOC113208186</fullName>
    </submittedName>
</protein>
<feature type="region of interest" description="Disordered" evidence="4">
    <location>
        <begin position="518"/>
        <end position="540"/>
    </location>
</feature>
<feature type="region of interest" description="Disordered" evidence="4">
    <location>
        <begin position="169"/>
        <end position="208"/>
    </location>
</feature>
<evidence type="ECO:0000256" key="3">
    <source>
        <dbReference type="ARBA" id="ARBA00022801"/>
    </source>
</evidence>
<proteinExistence type="inferred from homology"/>
<sequence>MYVILLLLINIHLFICELGVNPQPTSSWRKDEIADWLRRHNVRFTESMLKVELYALAKLHRQPIRYLADEEAAKRGHIVLRLPPYHCQYNPIELIWALLKRHYDKHILEYGEFTEEKCLEKWHAAIESVTPEIWGKVVNKIDKLVRQDWELFSGIDKVDCTDYSKMKFPVNGDSSDSDSEYGDYNVDEDEEDVDDPNPKSPSIVKPVTPFDLYTSSADEEDVDDPNPKAPSIVKPVTPFDLCKIDSSKVSSAPPVIDVNELDTLWEAKFSQNIDERDQVVATFDRYQVRNRDLFTLNEHKELNDQIINVYTKLLQAYQFAHGIKVFALSTFFYCSLLKGSHFAVSRYTKDVNIFLDYHFVTVPIHIKEKHHWALVVIDIQRKLIQYFDSMLWTGTAHTRAILEYLKAEAAARLFSFDETQWKRRDMKGVPQQVNNVTDCGVFTCCYSYFATTPPASGRGAYLEWKRSAHYVDPFTQTDIPAIRQQMKDDIVSVRFIPPLSSPSTASIIIPPLLPPIVKNQRKRKEPTAKRSQSPTRKKTRIQCPSAVKIPRFTKKVDENKATTTDGVYLVTSAHVHLRSANFKNANNCQGLYVYSSLIASRSIQQEKASFSTEQLDVLMFAGYQQFQEAGMLSNVFPSQVLVSGQLVSLKSCVILSGQYCATGRVKAMAEFLDGISPEESQNCSFVLQGHGRSVCFWQTEGGRYFVFNAHCVDINNVVSAKSGAARLYRCMSSLAVGNLVFKNDVHDLSTYELYKVYCV</sequence>
<dbReference type="KEGG" id="foc:113208186"/>
<feature type="chain" id="PRO_5039423836" evidence="5">
    <location>
        <begin position="17"/>
        <end position="759"/>
    </location>
</feature>
<evidence type="ECO:0000256" key="5">
    <source>
        <dbReference type="SAM" id="SignalP"/>
    </source>
</evidence>
<dbReference type="InterPro" id="IPR036397">
    <property type="entry name" value="RNaseH_sf"/>
</dbReference>
<dbReference type="Gene3D" id="3.40.395.10">
    <property type="entry name" value="Adenoviral Proteinase, Chain A"/>
    <property type="match status" value="1"/>
</dbReference>
<organism evidence="7 8">
    <name type="scientific">Frankliniella occidentalis</name>
    <name type="common">Western flower thrips</name>
    <name type="synonym">Euthrips occidentalis</name>
    <dbReference type="NCBI Taxonomy" id="133901"/>
    <lineage>
        <taxon>Eukaryota</taxon>
        <taxon>Metazoa</taxon>
        <taxon>Ecdysozoa</taxon>
        <taxon>Arthropoda</taxon>
        <taxon>Hexapoda</taxon>
        <taxon>Insecta</taxon>
        <taxon>Pterygota</taxon>
        <taxon>Neoptera</taxon>
        <taxon>Paraneoptera</taxon>
        <taxon>Thysanoptera</taxon>
        <taxon>Terebrantia</taxon>
        <taxon>Thripoidea</taxon>
        <taxon>Thripidae</taxon>
        <taxon>Frankliniella</taxon>
    </lineage>
</organism>
<evidence type="ECO:0000259" key="6">
    <source>
        <dbReference type="PROSITE" id="PS50600"/>
    </source>
</evidence>
<keyword evidence="7" id="KW-1185">Reference proteome</keyword>
<keyword evidence="2" id="KW-0645">Protease</keyword>
<dbReference type="GO" id="GO:0008234">
    <property type="term" value="F:cysteine-type peptidase activity"/>
    <property type="evidence" value="ECO:0007669"/>
    <property type="project" value="InterPro"/>
</dbReference>
<keyword evidence="3" id="KW-0378">Hydrolase</keyword>
<keyword evidence="5" id="KW-0732">Signal</keyword>
<dbReference type="Pfam" id="PF02902">
    <property type="entry name" value="Peptidase_C48"/>
    <property type="match status" value="1"/>
</dbReference>
<feature type="compositionally biased region" description="Acidic residues" evidence="4">
    <location>
        <begin position="175"/>
        <end position="195"/>
    </location>
</feature>
<reference evidence="8" key="1">
    <citation type="submission" date="2025-08" db="UniProtKB">
        <authorList>
            <consortium name="RefSeq"/>
        </authorList>
    </citation>
    <scope>IDENTIFICATION</scope>
    <source>
        <tissue evidence="8">Whole organism</tissue>
    </source>
</reference>
<name>A0A9C6U155_FRAOC</name>
<evidence type="ECO:0000256" key="2">
    <source>
        <dbReference type="ARBA" id="ARBA00022670"/>
    </source>
</evidence>
<dbReference type="Gene3D" id="3.30.420.10">
    <property type="entry name" value="Ribonuclease H-like superfamily/Ribonuclease H"/>
    <property type="match status" value="1"/>
</dbReference>
<evidence type="ECO:0000313" key="8">
    <source>
        <dbReference type="RefSeq" id="XP_052121732.1"/>
    </source>
</evidence>
<dbReference type="InterPro" id="IPR038765">
    <property type="entry name" value="Papain-like_cys_pep_sf"/>
</dbReference>
<feature type="domain" description="Ubiquitin-like protease family profile" evidence="6">
    <location>
        <begin position="286"/>
        <end position="450"/>
    </location>
</feature>
<accession>A0A9C6U155</accession>
<dbReference type="PROSITE" id="PS50600">
    <property type="entry name" value="ULP_PROTEASE"/>
    <property type="match status" value="1"/>
</dbReference>
<evidence type="ECO:0000313" key="7">
    <source>
        <dbReference type="Proteomes" id="UP000504606"/>
    </source>
</evidence>
<gene>
    <name evidence="8" type="primary">LOC113208186</name>
</gene>
<evidence type="ECO:0000256" key="1">
    <source>
        <dbReference type="ARBA" id="ARBA00005234"/>
    </source>
</evidence>
<feature type="signal peptide" evidence="5">
    <location>
        <begin position="1"/>
        <end position="16"/>
    </location>
</feature>
<dbReference type="SUPFAM" id="SSF54001">
    <property type="entry name" value="Cysteine proteinases"/>
    <property type="match status" value="1"/>
</dbReference>
<dbReference type="Proteomes" id="UP000504606">
    <property type="component" value="Unplaced"/>
</dbReference>
<dbReference type="PANTHER" id="PTHR33939">
    <property type="entry name" value="PROTEIN CBG22215"/>
    <property type="match status" value="1"/>
</dbReference>